<organism evidence="1">
    <name type="scientific">Anguilla anguilla</name>
    <name type="common">European freshwater eel</name>
    <name type="synonym">Muraena anguilla</name>
    <dbReference type="NCBI Taxonomy" id="7936"/>
    <lineage>
        <taxon>Eukaryota</taxon>
        <taxon>Metazoa</taxon>
        <taxon>Chordata</taxon>
        <taxon>Craniata</taxon>
        <taxon>Vertebrata</taxon>
        <taxon>Euteleostomi</taxon>
        <taxon>Actinopterygii</taxon>
        <taxon>Neopterygii</taxon>
        <taxon>Teleostei</taxon>
        <taxon>Anguilliformes</taxon>
        <taxon>Anguillidae</taxon>
        <taxon>Anguilla</taxon>
    </lineage>
</organism>
<reference evidence="1" key="1">
    <citation type="submission" date="2014-11" db="EMBL/GenBank/DDBJ databases">
        <authorList>
            <person name="Amaro Gonzalez C."/>
        </authorList>
    </citation>
    <scope>NUCLEOTIDE SEQUENCE</scope>
</reference>
<protein>
    <submittedName>
        <fullName evidence="1">Uncharacterized protein</fullName>
    </submittedName>
</protein>
<proteinExistence type="predicted"/>
<dbReference type="EMBL" id="GBXM01106818">
    <property type="protein sequence ID" value="JAH01759.1"/>
    <property type="molecule type" value="Transcribed_RNA"/>
</dbReference>
<sequence>MVCGIHSAMQKSMWCL</sequence>
<dbReference type="AlphaFoldDB" id="A0A0E9PB77"/>
<reference evidence="1" key="2">
    <citation type="journal article" date="2015" name="Fish Shellfish Immunol.">
        <title>Early steps in the European eel (Anguilla anguilla)-Vibrio vulnificus interaction in the gills: Role of the RtxA13 toxin.</title>
        <authorList>
            <person name="Callol A."/>
            <person name="Pajuelo D."/>
            <person name="Ebbesson L."/>
            <person name="Teles M."/>
            <person name="MacKenzie S."/>
            <person name="Amaro C."/>
        </authorList>
    </citation>
    <scope>NUCLEOTIDE SEQUENCE</scope>
</reference>
<name>A0A0E9PB77_ANGAN</name>
<accession>A0A0E9PB77</accession>
<evidence type="ECO:0000313" key="1">
    <source>
        <dbReference type="EMBL" id="JAH01759.1"/>
    </source>
</evidence>